<dbReference type="InterPro" id="IPR006186">
    <property type="entry name" value="Ser/Thr-sp_prot-phosphatase"/>
</dbReference>
<name>A0A146KKB4_9EUKA</name>
<dbReference type="SMART" id="SM00156">
    <property type="entry name" value="PP2Ac"/>
    <property type="match status" value="1"/>
</dbReference>
<evidence type="ECO:0000256" key="5">
    <source>
        <dbReference type="PROSITE-ProRule" id="PRU00339"/>
    </source>
</evidence>
<gene>
    <name evidence="8" type="ORF">TPC1_11231</name>
</gene>
<feature type="non-terminal residue" evidence="8">
    <location>
        <position position="1"/>
    </location>
</feature>
<evidence type="ECO:0000256" key="6">
    <source>
        <dbReference type="RuleBase" id="RU004273"/>
    </source>
</evidence>
<evidence type="ECO:0000313" key="8">
    <source>
        <dbReference type="EMBL" id="JAP95689.1"/>
    </source>
</evidence>
<organism evidence="8">
    <name type="scientific">Trepomonas sp. PC1</name>
    <dbReference type="NCBI Taxonomy" id="1076344"/>
    <lineage>
        <taxon>Eukaryota</taxon>
        <taxon>Metamonada</taxon>
        <taxon>Diplomonadida</taxon>
        <taxon>Hexamitidae</taxon>
        <taxon>Hexamitinae</taxon>
        <taxon>Trepomonas</taxon>
    </lineage>
</organism>
<comment type="similarity">
    <text evidence="2">Belongs to the PPP phosphatase family. PP-5 (PP-T) subfamily.</text>
</comment>
<dbReference type="Gene3D" id="3.60.21.10">
    <property type="match status" value="1"/>
</dbReference>
<evidence type="ECO:0000256" key="2">
    <source>
        <dbReference type="ARBA" id="ARBA00008786"/>
    </source>
</evidence>
<dbReference type="PRINTS" id="PR00114">
    <property type="entry name" value="STPHPHTASE"/>
</dbReference>
<dbReference type="Gene3D" id="1.25.40.10">
    <property type="entry name" value="Tetratricopeptide repeat domain"/>
    <property type="match status" value="1"/>
</dbReference>
<dbReference type="EC" id="3.1.3.16" evidence="6"/>
<evidence type="ECO:0000256" key="3">
    <source>
        <dbReference type="ARBA" id="ARBA00022723"/>
    </source>
</evidence>
<dbReference type="InterPro" id="IPR004843">
    <property type="entry name" value="Calcineurin-like_PHP"/>
</dbReference>
<dbReference type="InterPro" id="IPR019734">
    <property type="entry name" value="TPR_rpt"/>
</dbReference>
<protein>
    <recommendedName>
        <fullName evidence="6">Serine/threonine-protein phosphatase</fullName>
        <ecNumber evidence="6">3.1.3.16</ecNumber>
    </recommendedName>
</protein>
<dbReference type="PROSITE" id="PS00125">
    <property type="entry name" value="SER_THR_PHOSPHATASE"/>
    <property type="match status" value="1"/>
</dbReference>
<evidence type="ECO:0000256" key="4">
    <source>
        <dbReference type="ARBA" id="ARBA00023211"/>
    </source>
</evidence>
<dbReference type="InterPro" id="IPR011990">
    <property type="entry name" value="TPR-like_helical_dom_sf"/>
</dbReference>
<dbReference type="EMBL" id="GDID01000917">
    <property type="protein sequence ID" value="JAP95689.1"/>
    <property type="molecule type" value="Transcribed_RNA"/>
</dbReference>
<dbReference type="Pfam" id="PF00515">
    <property type="entry name" value="TPR_1"/>
    <property type="match status" value="1"/>
</dbReference>
<feature type="repeat" description="TPR" evidence="5">
    <location>
        <begin position="38"/>
        <end position="71"/>
    </location>
</feature>
<dbReference type="InterPro" id="IPR051134">
    <property type="entry name" value="PPP_phosphatase"/>
</dbReference>
<dbReference type="SUPFAM" id="SSF56300">
    <property type="entry name" value="Metallo-dependent phosphatases"/>
    <property type="match status" value="1"/>
</dbReference>
<keyword evidence="6" id="KW-0378">Hydrolase</keyword>
<dbReference type="GO" id="GO:0004722">
    <property type="term" value="F:protein serine/threonine phosphatase activity"/>
    <property type="evidence" value="ECO:0007669"/>
    <property type="project" value="UniProtKB-EC"/>
</dbReference>
<comment type="cofactor">
    <cofactor evidence="1">
        <name>Mn(2+)</name>
        <dbReference type="ChEBI" id="CHEBI:29035"/>
    </cofactor>
</comment>
<evidence type="ECO:0000259" key="7">
    <source>
        <dbReference type="PROSITE" id="PS00125"/>
    </source>
</evidence>
<dbReference type="InterPro" id="IPR029052">
    <property type="entry name" value="Metallo-depent_PP-like"/>
</dbReference>
<accession>A0A146KKB4</accession>
<dbReference type="GO" id="GO:0046872">
    <property type="term" value="F:metal ion binding"/>
    <property type="evidence" value="ECO:0007669"/>
    <property type="project" value="UniProtKB-KW"/>
</dbReference>
<dbReference type="PANTHER" id="PTHR45668">
    <property type="entry name" value="SERINE/THREONINE-PROTEIN PHOSPHATASE 5-RELATED"/>
    <property type="match status" value="1"/>
</dbReference>
<dbReference type="AlphaFoldDB" id="A0A146KKB4"/>
<keyword evidence="4" id="KW-0464">Manganese</keyword>
<reference evidence="8" key="1">
    <citation type="submission" date="2015-07" db="EMBL/GenBank/DDBJ databases">
        <title>Adaptation to a free-living lifestyle via gene acquisitions in the diplomonad Trepomonas sp. PC1.</title>
        <authorList>
            <person name="Xu F."/>
            <person name="Jerlstrom-Hultqvist J."/>
            <person name="Kolisko M."/>
            <person name="Simpson A.G.B."/>
            <person name="Roger A.J."/>
            <person name="Svard S.G."/>
            <person name="Andersson J.O."/>
        </authorList>
    </citation>
    <scope>NUCLEOTIDE SEQUENCE</scope>
    <source>
        <strain evidence="8">PC1</strain>
    </source>
</reference>
<feature type="domain" description="Serine/threonine specific protein phosphatases" evidence="7">
    <location>
        <begin position="297"/>
        <end position="302"/>
    </location>
</feature>
<keyword evidence="5" id="KW-0802">TPR repeat</keyword>
<dbReference type="PANTHER" id="PTHR45668:SF5">
    <property type="entry name" value="SERINE_THREONINE-PROTEIN PHOSPHATASE 5"/>
    <property type="match status" value="1"/>
</dbReference>
<dbReference type="Pfam" id="PF00149">
    <property type="entry name" value="Metallophos"/>
    <property type="match status" value="1"/>
</dbReference>
<comment type="catalytic activity">
    <reaction evidence="6">
        <text>O-phospho-L-threonyl-[protein] + H2O = L-threonyl-[protein] + phosphate</text>
        <dbReference type="Rhea" id="RHEA:47004"/>
        <dbReference type="Rhea" id="RHEA-COMP:11060"/>
        <dbReference type="Rhea" id="RHEA-COMP:11605"/>
        <dbReference type="ChEBI" id="CHEBI:15377"/>
        <dbReference type="ChEBI" id="CHEBI:30013"/>
        <dbReference type="ChEBI" id="CHEBI:43474"/>
        <dbReference type="ChEBI" id="CHEBI:61977"/>
        <dbReference type="EC" id="3.1.3.16"/>
    </reaction>
</comment>
<proteinExistence type="inferred from homology"/>
<keyword evidence="3" id="KW-0479">Metal-binding</keyword>
<evidence type="ECO:0000256" key="1">
    <source>
        <dbReference type="ARBA" id="ARBA00001936"/>
    </source>
</evidence>
<dbReference type="CDD" id="cd00144">
    <property type="entry name" value="MPP_PPP_family"/>
    <property type="match status" value="1"/>
</dbReference>
<dbReference type="SMART" id="SM00028">
    <property type="entry name" value="TPR"/>
    <property type="match status" value="3"/>
</dbReference>
<dbReference type="SUPFAM" id="SSF48452">
    <property type="entry name" value="TPR-like"/>
    <property type="match status" value="1"/>
</dbReference>
<dbReference type="PROSITE" id="PS50005">
    <property type="entry name" value="TPR"/>
    <property type="match status" value="1"/>
</dbReference>
<sequence>QEIKALANEKFKQGDFNVAIALYSRAIDILEADNKQDAIFYNNRANAHFQLGDFYEARIDAEKAIKIDPTYFKAYWRMAEICRCTMKQDEALEYYNKAHKITGNSTQVVQQIRELTFMMNAKKNQTNTKKFFEALRGIPSRELVTQPQVSPFGPAGNVPMTVNESKRTFIVPDELQKRPVLENLKLAENFLKYTTDDNVLHSQQLDKLMGQFGEILSQTKPLYQIISNDKFYIIGDIHGSLNDLKLIFRKINLEQFFSSNEQIIVLGDYVDRGQHGHHIICFFAMLKCCLPSRVHLLRGNHETPQLNGFFGYRPQIDSLYGSSSNVVSIMNMVFQELPLLLNVKSVHKQYLMFHGGCPLVSDFTSVDQLLNTNISKQLEPCDPISQQLLWSDPMHENRGTDLCASHRGVGYLYSAERFQKFADKMDVDMIFRGHEVVFDQTGIRDDFGDGRHYTVFSSGNYMNQGNIGGIVKLDASTGKVEKITLTVL</sequence>